<feature type="domain" description="UspA" evidence="2">
    <location>
        <begin position="1"/>
        <end position="143"/>
    </location>
</feature>
<reference evidence="3 4" key="1">
    <citation type="submission" date="2017-04" db="EMBL/GenBank/DDBJ databases">
        <authorList>
            <person name="Afonso C.L."/>
            <person name="Miller P.J."/>
            <person name="Scott M.A."/>
            <person name="Spackman E."/>
            <person name="Goraichik I."/>
            <person name="Dimitrov K.M."/>
            <person name="Suarez D.L."/>
            <person name="Swayne D.E."/>
        </authorList>
    </citation>
    <scope>NUCLEOTIDE SEQUENCE [LARGE SCALE GENOMIC DNA]</scope>
    <source>
        <strain evidence="3 4">USBA 355</strain>
    </source>
</reference>
<dbReference type="RefSeq" id="WP_085123145.1">
    <property type="nucleotide sequence ID" value="NZ_FWZX01000009.1"/>
</dbReference>
<evidence type="ECO:0000256" key="1">
    <source>
        <dbReference type="ARBA" id="ARBA00008791"/>
    </source>
</evidence>
<dbReference type="SUPFAM" id="SSF52402">
    <property type="entry name" value="Adenine nucleotide alpha hydrolases-like"/>
    <property type="match status" value="1"/>
</dbReference>
<dbReference type="Pfam" id="PF00582">
    <property type="entry name" value="Usp"/>
    <property type="match status" value="1"/>
</dbReference>
<accession>A0A1Y6BYD9</accession>
<dbReference type="InterPro" id="IPR006015">
    <property type="entry name" value="Universal_stress_UspA"/>
</dbReference>
<proteinExistence type="inferred from homology"/>
<dbReference type="InterPro" id="IPR006016">
    <property type="entry name" value="UspA"/>
</dbReference>
<dbReference type="AlphaFoldDB" id="A0A1Y6BYD9"/>
<dbReference type="PRINTS" id="PR01438">
    <property type="entry name" value="UNVRSLSTRESS"/>
</dbReference>
<dbReference type="Proteomes" id="UP000192917">
    <property type="component" value="Unassembled WGS sequence"/>
</dbReference>
<sequence length="145" mass="15568">MIERIVVGTDGSGEAERAVIWAGELAANLDAELLVVHVFETDPARLPGGYAVLSEDELRRLREQAQRCLDGDWTACLKDASARFRTIRIEGNAAGALIDLAEREEADLLVAGSRGRGGFAELLLGSVGHQLVLHAKVPVTIVPSR</sequence>
<dbReference type="CDD" id="cd00293">
    <property type="entry name" value="USP-like"/>
    <property type="match status" value="1"/>
</dbReference>
<evidence type="ECO:0000313" key="3">
    <source>
        <dbReference type="EMBL" id="SMF27352.1"/>
    </source>
</evidence>
<dbReference type="Gene3D" id="3.40.50.620">
    <property type="entry name" value="HUPs"/>
    <property type="match status" value="1"/>
</dbReference>
<organism evidence="3 4">
    <name type="scientific">Tistlia consotensis USBA 355</name>
    <dbReference type="NCBI Taxonomy" id="560819"/>
    <lineage>
        <taxon>Bacteria</taxon>
        <taxon>Pseudomonadati</taxon>
        <taxon>Pseudomonadota</taxon>
        <taxon>Alphaproteobacteria</taxon>
        <taxon>Rhodospirillales</taxon>
        <taxon>Rhodovibrionaceae</taxon>
        <taxon>Tistlia</taxon>
    </lineage>
</organism>
<evidence type="ECO:0000313" key="4">
    <source>
        <dbReference type="Proteomes" id="UP000192917"/>
    </source>
</evidence>
<gene>
    <name evidence="3" type="ORF">SAMN05428998_10982</name>
</gene>
<comment type="similarity">
    <text evidence="1">Belongs to the universal stress protein A family.</text>
</comment>
<dbReference type="InterPro" id="IPR014729">
    <property type="entry name" value="Rossmann-like_a/b/a_fold"/>
</dbReference>
<dbReference type="PANTHER" id="PTHR46268:SF6">
    <property type="entry name" value="UNIVERSAL STRESS PROTEIN UP12"/>
    <property type="match status" value="1"/>
</dbReference>
<keyword evidence="4" id="KW-1185">Reference proteome</keyword>
<protein>
    <submittedName>
        <fullName evidence="3">Nucleotide-binding universal stress protein, UspA family</fullName>
    </submittedName>
</protein>
<evidence type="ECO:0000259" key="2">
    <source>
        <dbReference type="Pfam" id="PF00582"/>
    </source>
</evidence>
<dbReference type="EMBL" id="FWZX01000009">
    <property type="protein sequence ID" value="SMF27352.1"/>
    <property type="molecule type" value="Genomic_DNA"/>
</dbReference>
<dbReference type="PANTHER" id="PTHR46268">
    <property type="entry name" value="STRESS RESPONSE PROTEIN NHAX"/>
    <property type="match status" value="1"/>
</dbReference>
<name>A0A1Y6BYD9_9PROT</name>